<feature type="compositionally biased region" description="Low complexity" evidence="1">
    <location>
        <begin position="31"/>
        <end position="44"/>
    </location>
</feature>
<evidence type="ECO:0000313" key="2">
    <source>
        <dbReference type="EMBL" id="GFT50860.1"/>
    </source>
</evidence>
<protein>
    <submittedName>
        <fullName evidence="2">Uncharacterized protein</fullName>
    </submittedName>
</protein>
<proteinExistence type="predicted"/>
<reference evidence="2" key="1">
    <citation type="submission" date="2020-08" db="EMBL/GenBank/DDBJ databases">
        <title>Multicomponent nature underlies the extraordinary mechanical properties of spider dragline silk.</title>
        <authorList>
            <person name="Kono N."/>
            <person name="Nakamura H."/>
            <person name="Mori M."/>
            <person name="Yoshida Y."/>
            <person name="Ohtoshi R."/>
            <person name="Malay A.D."/>
            <person name="Moran D.A.P."/>
            <person name="Tomita M."/>
            <person name="Numata K."/>
            <person name="Arakawa K."/>
        </authorList>
    </citation>
    <scope>NUCLEOTIDE SEQUENCE</scope>
</reference>
<evidence type="ECO:0000313" key="3">
    <source>
        <dbReference type="Proteomes" id="UP000887013"/>
    </source>
</evidence>
<feature type="region of interest" description="Disordered" evidence="1">
    <location>
        <begin position="23"/>
        <end position="44"/>
    </location>
</feature>
<dbReference type="Proteomes" id="UP000887013">
    <property type="component" value="Unassembled WGS sequence"/>
</dbReference>
<comment type="caution">
    <text evidence="2">The sequence shown here is derived from an EMBL/GenBank/DDBJ whole genome shotgun (WGS) entry which is preliminary data.</text>
</comment>
<feature type="compositionally biased region" description="Basic and acidic residues" evidence="1">
    <location>
        <begin position="65"/>
        <end position="81"/>
    </location>
</feature>
<sequence length="96" mass="10736">MTVAILHFRRAQITVRNTDLYADQPMSQPVSSSSSPIISKTSTPSFLREVPLREPYLRPATGQHPHKEWGGAFDHRDTDGIRRTGRSGECFITVLG</sequence>
<keyword evidence="3" id="KW-1185">Reference proteome</keyword>
<gene>
    <name evidence="2" type="ORF">NPIL_95171</name>
</gene>
<evidence type="ECO:0000256" key="1">
    <source>
        <dbReference type="SAM" id="MobiDB-lite"/>
    </source>
</evidence>
<dbReference type="AlphaFoldDB" id="A0A8X6P4D0"/>
<feature type="region of interest" description="Disordered" evidence="1">
    <location>
        <begin position="57"/>
        <end position="81"/>
    </location>
</feature>
<organism evidence="2 3">
    <name type="scientific">Nephila pilipes</name>
    <name type="common">Giant wood spider</name>
    <name type="synonym">Nephila maculata</name>
    <dbReference type="NCBI Taxonomy" id="299642"/>
    <lineage>
        <taxon>Eukaryota</taxon>
        <taxon>Metazoa</taxon>
        <taxon>Ecdysozoa</taxon>
        <taxon>Arthropoda</taxon>
        <taxon>Chelicerata</taxon>
        <taxon>Arachnida</taxon>
        <taxon>Araneae</taxon>
        <taxon>Araneomorphae</taxon>
        <taxon>Entelegynae</taxon>
        <taxon>Araneoidea</taxon>
        <taxon>Nephilidae</taxon>
        <taxon>Nephila</taxon>
    </lineage>
</organism>
<name>A0A8X6P4D0_NEPPI</name>
<accession>A0A8X6P4D0</accession>
<dbReference type="EMBL" id="BMAW01065533">
    <property type="protein sequence ID" value="GFT50860.1"/>
    <property type="molecule type" value="Genomic_DNA"/>
</dbReference>